<proteinExistence type="predicted"/>
<feature type="transmembrane region" description="Helical" evidence="1">
    <location>
        <begin position="170"/>
        <end position="188"/>
    </location>
</feature>
<keyword evidence="1" id="KW-0472">Membrane</keyword>
<sequence length="219" mass="24205">MSLIPALFCYFLFAVQLQYDTGRHRDYTAARPCPADKTVQEWERCVRTVSFTVDEVQLKGEWGHRFTATVSGAPFWNGKLPFGDPGPLLEQLNSGDRVTGTVWRGDVMALAEGNVRQSTAEEPRDEAPISAGIGTYAGLVAALGLWFGAARLTGRRRLYEPHTWRGLGRPLLIAMALLCAAVAVPAALPGIPWWSVPAVAVPLSAFTAWQFDRYRRTER</sequence>
<evidence type="ECO:0000256" key="1">
    <source>
        <dbReference type="SAM" id="Phobius"/>
    </source>
</evidence>
<dbReference type="Proteomes" id="UP001432039">
    <property type="component" value="Chromosome"/>
</dbReference>
<keyword evidence="1" id="KW-1133">Transmembrane helix</keyword>
<reference evidence="2" key="1">
    <citation type="submission" date="2022-10" db="EMBL/GenBank/DDBJ databases">
        <title>The complete genomes of actinobacterial strains from the NBC collection.</title>
        <authorList>
            <person name="Joergensen T.S."/>
            <person name="Alvarez Arevalo M."/>
            <person name="Sterndorff E.B."/>
            <person name="Faurdal D."/>
            <person name="Vuksanovic O."/>
            <person name="Mourched A.-S."/>
            <person name="Charusanti P."/>
            <person name="Shaw S."/>
            <person name="Blin K."/>
            <person name="Weber T."/>
        </authorList>
    </citation>
    <scope>NUCLEOTIDE SEQUENCE</scope>
    <source>
        <strain evidence="2">NBC_00248</strain>
    </source>
</reference>
<evidence type="ECO:0000313" key="3">
    <source>
        <dbReference type="EMBL" id="WUQ17527.1"/>
    </source>
</evidence>
<feature type="transmembrane region" description="Helical" evidence="1">
    <location>
        <begin position="129"/>
        <end position="149"/>
    </location>
</feature>
<evidence type="ECO:0008006" key="5">
    <source>
        <dbReference type="Google" id="ProtNLM"/>
    </source>
</evidence>
<organism evidence="2 4">
    <name type="scientific">Streptomyces virginiae</name>
    <name type="common">Streptomyces cinnamonensis</name>
    <dbReference type="NCBI Taxonomy" id="1961"/>
    <lineage>
        <taxon>Bacteria</taxon>
        <taxon>Bacillati</taxon>
        <taxon>Actinomycetota</taxon>
        <taxon>Actinomycetes</taxon>
        <taxon>Kitasatosporales</taxon>
        <taxon>Streptomycetaceae</taxon>
        <taxon>Streptomyces</taxon>
    </lineage>
</organism>
<accession>A0ABZ1T3R5</accession>
<keyword evidence="1" id="KW-0812">Transmembrane</keyword>
<keyword evidence="4" id="KW-1185">Reference proteome</keyword>
<evidence type="ECO:0000313" key="2">
    <source>
        <dbReference type="EMBL" id="WUQ10080.1"/>
    </source>
</evidence>
<gene>
    <name evidence="2" type="ORF">OG517_00625</name>
    <name evidence="3" type="ORF">OG517_42545</name>
</gene>
<dbReference type="RefSeq" id="WP_328959646.1">
    <property type="nucleotide sequence ID" value="NZ_CP108090.1"/>
</dbReference>
<name>A0ABZ1T3R5_STRVG</name>
<dbReference type="EMBL" id="CP108090">
    <property type="protein sequence ID" value="WUQ10080.1"/>
    <property type="molecule type" value="Genomic_DNA"/>
</dbReference>
<evidence type="ECO:0000313" key="4">
    <source>
        <dbReference type="Proteomes" id="UP001432039"/>
    </source>
</evidence>
<protein>
    <recommendedName>
        <fullName evidence="5">Integral membrane protein</fullName>
    </recommendedName>
</protein>
<dbReference type="EMBL" id="CP108090">
    <property type="protein sequence ID" value="WUQ17527.1"/>
    <property type="molecule type" value="Genomic_DNA"/>
</dbReference>